<reference evidence="6 7" key="1">
    <citation type="submission" date="2015-09" db="EMBL/GenBank/DDBJ databases">
        <authorList>
            <consortium name="Swine Surveillance"/>
        </authorList>
    </citation>
    <scope>NUCLEOTIDE SEQUENCE [LARGE SCALE GENOMIC DNA]</scope>
    <source>
        <strain evidence="6 7">CECT 5294</strain>
    </source>
</reference>
<dbReference type="PANTHER" id="PTHR42988">
    <property type="entry name" value="PHOSPHOHYDROLASE"/>
    <property type="match status" value="1"/>
</dbReference>
<feature type="domain" description="Calcineurin-like phosphoesterase" evidence="5">
    <location>
        <begin position="1"/>
        <end position="193"/>
    </location>
</feature>
<evidence type="ECO:0000256" key="3">
    <source>
        <dbReference type="ARBA" id="ARBA00023004"/>
    </source>
</evidence>
<proteinExistence type="inferred from homology"/>
<evidence type="ECO:0000256" key="4">
    <source>
        <dbReference type="ARBA" id="ARBA00025742"/>
    </source>
</evidence>
<dbReference type="Gene3D" id="3.60.21.10">
    <property type="match status" value="1"/>
</dbReference>
<gene>
    <name evidence="6" type="primary">cpdA_3</name>
    <name evidence="6" type="ORF">THS5294_02920</name>
</gene>
<dbReference type="Pfam" id="PF00149">
    <property type="entry name" value="Metallophos"/>
    <property type="match status" value="1"/>
</dbReference>
<dbReference type="InterPro" id="IPR004843">
    <property type="entry name" value="Calcineurin-like_PHP"/>
</dbReference>
<dbReference type="GO" id="GO:0046872">
    <property type="term" value="F:metal ion binding"/>
    <property type="evidence" value="ECO:0007669"/>
    <property type="project" value="UniProtKB-KW"/>
</dbReference>
<evidence type="ECO:0000259" key="5">
    <source>
        <dbReference type="Pfam" id="PF00149"/>
    </source>
</evidence>
<dbReference type="PANTHER" id="PTHR42988:SF2">
    <property type="entry name" value="CYCLIC NUCLEOTIDE PHOSPHODIESTERASE CBUA0032-RELATED"/>
    <property type="match status" value="1"/>
</dbReference>
<comment type="similarity">
    <text evidence="4">Belongs to the cyclic nucleotide phosphodiesterase class-III family.</text>
</comment>
<organism evidence="6 7">
    <name type="scientific">Thalassobacter stenotrophicus</name>
    <dbReference type="NCBI Taxonomy" id="266809"/>
    <lineage>
        <taxon>Bacteria</taxon>
        <taxon>Pseudomonadati</taxon>
        <taxon>Pseudomonadota</taxon>
        <taxon>Alphaproteobacteria</taxon>
        <taxon>Rhodobacterales</taxon>
        <taxon>Roseobacteraceae</taxon>
        <taxon>Thalassobacter</taxon>
    </lineage>
</organism>
<evidence type="ECO:0000256" key="2">
    <source>
        <dbReference type="ARBA" id="ARBA00022801"/>
    </source>
</evidence>
<accession>A0A0P1F236</accession>
<dbReference type="Proteomes" id="UP000051298">
    <property type="component" value="Unassembled WGS sequence"/>
</dbReference>
<dbReference type="InterPro" id="IPR026575">
    <property type="entry name" value="GpdQ/CpdA-like"/>
</dbReference>
<dbReference type="InterPro" id="IPR029052">
    <property type="entry name" value="Metallo-depent_PP-like"/>
</dbReference>
<evidence type="ECO:0000256" key="1">
    <source>
        <dbReference type="ARBA" id="ARBA00022723"/>
    </source>
</evidence>
<dbReference type="EMBL" id="CYRX01000032">
    <property type="protein sequence ID" value="CUH61609.1"/>
    <property type="molecule type" value="Genomic_DNA"/>
</dbReference>
<protein>
    <submittedName>
        <fullName evidence="6">3',5'-cyclic adenosine monophosphate phosphodiesterase CpdA</fullName>
        <ecNumber evidence="6">3.1.4.17</ecNumber>
    </submittedName>
</protein>
<dbReference type="AlphaFoldDB" id="A0A0P1F236"/>
<dbReference type="InterPro" id="IPR050884">
    <property type="entry name" value="CNP_phosphodiesterase-III"/>
</dbReference>
<sequence>MKFIHLTDTHVIGEGTLYGQDPAARLRAAVASINREHGDADFVVLTGDMTHWGDAAAYERFSREIEQLNMPAHLMVGNHDDTAAFGAAFPEIPRDENGFVQSSFETQFGRFLLLDTKDPESHAGAYCPARQAWLDRELDQTDGSIFLFMHHPPFKIGIAAMDQIMLPDAKTFYDVIAPHKARIRHLFFGHVHRAIFGNWRGISHSCMRGLNHQVALDLNGTVDRIRANCEPPAYGVVMLSDDQVTVHLHAFADRSEQFFL</sequence>
<dbReference type="RefSeq" id="WP_058124290.1">
    <property type="nucleotide sequence ID" value="NZ_CYRX01000032.1"/>
</dbReference>
<keyword evidence="3" id="KW-0408">Iron</keyword>
<name>A0A0P1F236_9RHOB</name>
<dbReference type="CDD" id="cd07402">
    <property type="entry name" value="MPP_GpdQ"/>
    <property type="match status" value="1"/>
</dbReference>
<dbReference type="GO" id="GO:0004114">
    <property type="term" value="F:3',5'-cyclic-nucleotide phosphodiesterase activity"/>
    <property type="evidence" value="ECO:0007669"/>
    <property type="project" value="UniProtKB-EC"/>
</dbReference>
<dbReference type="EC" id="3.1.4.17" evidence="6"/>
<keyword evidence="1" id="KW-0479">Metal-binding</keyword>
<evidence type="ECO:0000313" key="7">
    <source>
        <dbReference type="Proteomes" id="UP000051298"/>
    </source>
</evidence>
<dbReference type="SUPFAM" id="SSF56300">
    <property type="entry name" value="Metallo-dependent phosphatases"/>
    <property type="match status" value="1"/>
</dbReference>
<keyword evidence="2 6" id="KW-0378">Hydrolase</keyword>
<evidence type="ECO:0000313" key="6">
    <source>
        <dbReference type="EMBL" id="CUH61609.1"/>
    </source>
</evidence>